<dbReference type="InterPro" id="IPR016181">
    <property type="entry name" value="Acyl_CoA_acyltransferase"/>
</dbReference>
<sequence>MTELLLKLIDESDNTDDFNCGDDDINYFLKNLAIPNQYRKLSNTYIFYNEEDKRIVAYFSILASQLNTGDARIYGIDKIPIVLLGRMGVDKNFKGNNIGLTMLKIALKKALEASKLIACRLLLIETSLDMKSYYLEKINLGFEWFKD</sequence>
<evidence type="ECO:0000256" key="1">
    <source>
        <dbReference type="ARBA" id="ARBA00022649"/>
    </source>
</evidence>
<dbReference type="SUPFAM" id="SSF55729">
    <property type="entry name" value="Acyl-CoA N-acyltransferases (Nat)"/>
    <property type="match status" value="1"/>
</dbReference>
<evidence type="ECO:0000256" key="3">
    <source>
        <dbReference type="ARBA" id="ARBA00023315"/>
    </source>
</evidence>
<dbReference type="PANTHER" id="PTHR36449">
    <property type="entry name" value="ACETYLTRANSFERASE-RELATED"/>
    <property type="match status" value="1"/>
</dbReference>
<dbReference type="PANTHER" id="PTHR36449:SF1">
    <property type="entry name" value="ACETYLTRANSFERASE"/>
    <property type="match status" value="1"/>
</dbReference>
<dbReference type="GO" id="GO:0016746">
    <property type="term" value="F:acyltransferase activity"/>
    <property type="evidence" value="ECO:0007669"/>
    <property type="project" value="UniProtKB-KW"/>
</dbReference>
<keyword evidence="1" id="KW-1277">Toxin-antitoxin system</keyword>
<feature type="non-terminal residue" evidence="4">
    <location>
        <position position="147"/>
    </location>
</feature>
<reference evidence="4" key="1">
    <citation type="journal article" date="2014" name="Front. Microbiol.">
        <title>High frequency of phylogenetically diverse reductive dehalogenase-homologous genes in deep subseafloor sedimentary metagenomes.</title>
        <authorList>
            <person name="Kawai M."/>
            <person name="Futagami T."/>
            <person name="Toyoda A."/>
            <person name="Takaki Y."/>
            <person name="Nishi S."/>
            <person name="Hori S."/>
            <person name="Arai W."/>
            <person name="Tsubouchi T."/>
            <person name="Morono Y."/>
            <person name="Uchiyama I."/>
            <person name="Ito T."/>
            <person name="Fujiyama A."/>
            <person name="Inagaki F."/>
            <person name="Takami H."/>
        </authorList>
    </citation>
    <scope>NUCLEOTIDE SEQUENCE</scope>
    <source>
        <strain evidence="4">Expedition CK06-06</strain>
    </source>
</reference>
<evidence type="ECO:0000313" key="4">
    <source>
        <dbReference type="EMBL" id="GAG68013.1"/>
    </source>
</evidence>
<protein>
    <recommendedName>
        <fullName evidence="5">N-acetyltransferase domain-containing protein</fullName>
    </recommendedName>
</protein>
<name>X1A5G5_9ZZZZ</name>
<dbReference type="EMBL" id="BART01004214">
    <property type="protein sequence ID" value="GAG68013.1"/>
    <property type="molecule type" value="Genomic_DNA"/>
</dbReference>
<evidence type="ECO:0000256" key="2">
    <source>
        <dbReference type="ARBA" id="ARBA00022679"/>
    </source>
</evidence>
<gene>
    <name evidence="4" type="ORF">S01H4_10803</name>
</gene>
<comment type="caution">
    <text evidence="4">The sequence shown here is derived from an EMBL/GenBank/DDBJ whole genome shotgun (WGS) entry which is preliminary data.</text>
</comment>
<dbReference type="AlphaFoldDB" id="X1A5G5"/>
<dbReference type="Gene3D" id="3.40.630.30">
    <property type="match status" value="1"/>
</dbReference>
<keyword evidence="2" id="KW-0808">Transferase</keyword>
<accession>X1A5G5</accession>
<evidence type="ECO:0008006" key="5">
    <source>
        <dbReference type="Google" id="ProtNLM"/>
    </source>
</evidence>
<proteinExistence type="predicted"/>
<keyword evidence="3" id="KW-0012">Acyltransferase</keyword>
<organism evidence="4">
    <name type="scientific">marine sediment metagenome</name>
    <dbReference type="NCBI Taxonomy" id="412755"/>
    <lineage>
        <taxon>unclassified sequences</taxon>
        <taxon>metagenomes</taxon>
        <taxon>ecological metagenomes</taxon>
    </lineage>
</organism>